<feature type="compositionally biased region" description="Low complexity" evidence="7">
    <location>
        <begin position="1326"/>
        <end position="1340"/>
    </location>
</feature>
<feature type="region of interest" description="Disordered" evidence="7">
    <location>
        <begin position="1321"/>
        <end position="1351"/>
    </location>
</feature>
<evidence type="ECO:0000256" key="6">
    <source>
        <dbReference type="ARBA" id="ARBA00023242"/>
    </source>
</evidence>
<evidence type="ECO:0000259" key="8">
    <source>
        <dbReference type="Pfam" id="PF11600"/>
    </source>
</evidence>
<dbReference type="PANTHER" id="PTHR15272">
    <property type="entry name" value="CHROMATIN ASSEMBLY FACTOR 1 SUBUNIT A CAF-1 SUBUNIT A"/>
    <property type="match status" value="1"/>
</dbReference>
<feature type="compositionally biased region" description="Polar residues" evidence="7">
    <location>
        <begin position="189"/>
        <end position="213"/>
    </location>
</feature>
<feature type="compositionally biased region" description="Polar residues" evidence="7">
    <location>
        <begin position="320"/>
        <end position="340"/>
    </location>
</feature>
<feature type="region of interest" description="Disordered" evidence="7">
    <location>
        <begin position="1"/>
        <end position="58"/>
    </location>
</feature>
<dbReference type="KEGG" id="bdr:105225221"/>
<feature type="compositionally biased region" description="Acidic residues" evidence="7">
    <location>
        <begin position="105"/>
        <end position="122"/>
    </location>
</feature>
<dbReference type="PANTHER" id="PTHR15272:SF0">
    <property type="entry name" value="CHROMATIN ASSEMBLY FACTOR 1 SUBUNIT A"/>
    <property type="match status" value="1"/>
</dbReference>
<feature type="compositionally biased region" description="Polar residues" evidence="7">
    <location>
        <begin position="1"/>
        <end position="11"/>
    </location>
</feature>
<feature type="compositionally biased region" description="Polar residues" evidence="7">
    <location>
        <begin position="524"/>
        <end position="538"/>
    </location>
</feature>
<accession>A0A6I9VF13</accession>
<dbReference type="GO" id="GO:0006281">
    <property type="term" value="P:DNA repair"/>
    <property type="evidence" value="ECO:0007669"/>
    <property type="project" value="UniProtKB-KW"/>
</dbReference>
<feature type="compositionally biased region" description="Basic and acidic residues" evidence="7">
    <location>
        <begin position="573"/>
        <end position="583"/>
    </location>
</feature>
<evidence type="ECO:0000256" key="1">
    <source>
        <dbReference type="ARBA" id="ARBA00004123"/>
    </source>
</evidence>
<dbReference type="InParanoid" id="A0A6I9VF13"/>
<gene>
    <name evidence="11" type="primary">LOC105225221</name>
</gene>
<name>A0A6I9VF13_BACDO</name>
<feature type="region of interest" description="Disordered" evidence="7">
    <location>
        <begin position="70"/>
        <end position="92"/>
    </location>
</feature>
<dbReference type="Pfam" id="PF11600">
    <property type="entry name" value="CAF1A_acidic"/>
    <property type="match status" value="1"/>
</dbReference>
<keyword evidence="4" id="KW-0143">Chaperone</keyword>
<dbReference type="InterPro" id="IPR021644">
    <property type="entry name" value="CAF-1_p150_acidic"/>
</dbReference>
<feature type="compositionally biased region" description="Polar residues" evidence="7">
    <location>
        <begin position="493"/>
        <end position="513"/>
    </location>
</feature>
<feature type="domain" description="Chromatin assembly factor 1 subunit A dimerization" evidence="9">
    <location>
        <begin position="866"/>
        <end position="936"/>
    </location>
</feature>
<feature type="compositionally biased region" description="Polar residues" evidence="7">
    <location>
        <begin position="409"/>
        <end position="426"/>
    </location>
</feature>
<dbReference type="GeneID" id="105225221"/>
<dbReference type="FunCoup" id="A0A6I9VF13">
    <property type="interactions" value="184"/>
</dbReference>
<feature type="domain" description="Chromatin assembly factor 1 p150 subunit acidic region" evidence="8">
    <location>
        <begin position="644"/>
        <end position="778"/>
    </location>
</feature>
<feature type="compositionally biased region" description="Basic and acidic residues" evidence="7">
    <location>
        <begin position="271"/>
        <end position="280"/>
    </location>
</feature>
<feature type="compositionally biased region" description="Low complexity" evidence="7">
    <location>
        <begin position="282"/>
        <end position="295"/>
    </location>
</feature>
<proteinExistence type="predicted"/>
<evidence type="ECO:0000256" key="4">
    <source>
        <dbReference type="ARBA" id="ARBA00023186"/>
    </source>
</evidence>
<dbReference type="InterPro" id="IPR022043">
    <property type="entry name" value="CAF1A_DD"/>
</dbReference>
<feature type="region of interest" description="Disordered" evidence="7">
    <location>
        <begin position="1172"/>
        <end position="1289"/>
    </location>
</feature>
<dbReference type="GO" id="GO:0033186">
    <property type="term" value="C:CAF-1 complex"/>
    <property type="evidence" value="ECO:0007669"/>
    <property type="project" value="TreeGrafter"/>
</dbReference>
<keyword evidence="10" id="KW-1185">Reference proteome</keyword>
<sequence>MQSSAVKTPATSKREGGAARKSSGKKLVQARLPFKIIPTGTPTAAASSTLAKDTDETAKDARKRKLSFEADKSEKAECAATDELRGRSASKENLTVRTKKLKTDEQDDVILLDDDDILEDEDGKVKDAERTEDENDASSNEKVEKQVKKTPVATKTPKAIKQAKNKVSNTVSSPRTPKPSAATEKDANTPKSAKAKNSNTPGSAKNKSANSKAGGSATKVQIKLPLGSAKTNKRRISMITADSKDAKVVISSDEHEDIPVKRQRVGGSPNEQKKVEDSDKVSSTIIDDSSITESEGNSNVLIMELGGNVTDLPDSELDSRSSSETLKSINTTSEHSSKIQTSTKSNKNDSSKLKPVSASSKETAQKQYNPVSPTKADDVKLISSESESLITENKPIEIIESQTDDNETNVKTSSESQITEGNNSPQAEKIKAGNDKNAKKTPQQKRKTPTRANNANKDKKSVDTPTTSEKTSQQKTKTPTRATNANKDKKSVDTPTTSEKTPQQKPKTPTRATKTNKDKKFVDTPTTSEKGKVSTNKKSPIKEDKVEDNEQVAEVSVIVDSTSDSESATSNNDESKSFVEESTPRVVATPKIARDEALASKKNLTPKQIQLMEQRRKAREEKERRLQEEKLQKQREKEAKELSKKREREEREEQRRKEREEKDEQKRKEREEREELKRKEREEKERKRLAEQEVKNEEKRKRNEAKEEELRKKEEERKRKEGADLKAKKEAEAFQKFFKAKRSANADSEAGQQQAQQNDSKDPEILAFRPFEIKGDMKLAPIRRKLLSAPSRKQLDTFMADVPAESTHLYLDELKSGKIVPGIWRRISVDTKVSEEDVQIIDDELDRAGQAIVEETHAPIEHFKAKFYKFHENRRPPYYGTWRKRTNVIKPRRPFVQDAKFFDYEVDSDLEWEEEEPGESLDGSDDEKEKESEDDDYEVDNEWFVPHGHLSEEELQNEDDVLDANTREAQKAKLQVLQQEFAQEMKKKTEKIKPRLIGCIWADENGNQPALCPKIIWDTLNLRAMLFEAPPLLEDPEVAEKSELGSPTSNEKTVEKVKPIKITERMLNDLVRLVHGNQHSKNFLIKEFIAYLEASEESIKNGEVRGPIKSIVREKIDEFAEWTIIESNKVLQKNKKKNKKRLCWVVSADVLKKMGLEDLGLHNTWKYTLQPKSSKDETTKAEVEVSTENETKETTEIACDTENPSETESKTADKKQTKKEKAKEKKLKTKSEITKFTKVLPPKASEPKSPKATATPATKEDTNASSTGCNKSPTAAVTSPASTKPTANVKKRVPLLMSVARGQNIPQPAKNALISEFLKKSTAEKAAPASETTNTAATSTAKEDSAVVELD</sequence>
<dbReference type="Proteomes" id="UP001652620">
    <property type="component" value="Chromosome 4"/>
</dbReference>
<evidence type="ECO:0000256" key="7">
    <source>
        <dbReference type="SAM" id="MobiDB-lite"/>
    </source>
</evidence>
<evidence type="ECO:0000256" key="5">
    <source>
        <dbReference type="ARBA" id="ARBA00023204"/>
    </source>
</evidence>
<dbReference type="GO" id="GO:0005634">
    <property type="term" value="C:nucleus"/>
    <property type="evidence" value="ECO:0007669"/>
    <property type="project" value="UniProtKB-SubCell"/>
</dbReference>
<feature type="region of interest" description="Disordered" evidence="7">
    <location>
        <begin position="911"/>
        <end position="940"/>
    </location>
</feature>
<evidence type="ECO:0000256" key="3">
    <source>
        <dbReference type="ARBA" id="ARBA00022763"/>
    </source>
</evidence>
<organism evidence="10 11">
    <name type="scientific">Bactrocera dorsalis</name>
    <name type="common">Oriental fruit fly</name>
    <name type="synonym">Dacus dorsalis</name>
    <dbReference type="NCBI Taxonomy" id="27457"/>
    <lineage>
        <taxon>Eukaryota</taxon>
        <taxon>Metazoa</taxon>
        <taxon>Ecdysozoa</taxon>
        <taxon>Arthropoda</taxon>
        <taxon>Hexapoda</taxon>
        <taxon>Insecta</taxon>
        <taxon>Pterygota</taxon>
        <taxon>Neoptera</taxon>
        <taxon>Endopterygota</taxon>
        <taxon>Diptera</taxon>
        <taxon>Brachycera</taxon>
        <taxon>Muscomorpha</taxon>
        <taxon>Tephritoidea</taxon>
        <taxon>Tephritidae</taxon>
        <taxon>Bactrocera</taxon>
        <taxon>Bactrocera</taxon>
    </lineage>
</organism>
<feature type="compositionally biased region" description="Basic and acidic residues" evidence="7">
    <location>
        <begin position="1207"/>
        <end position="1235"/>
    </location>
</feature>
<keyword evidence="2" id="KW-0235">DNA replication</keyword>
<feature type="compositionally biased region" description="Polar residues" evidence="7">
    <location>
        <begin position="165"/>
        <end position="175"/>
    </location>
</feature>
<feature type="compositionally biased region" description="Low complexity" evidence="7">
    <location>
        <begin position="38"/>
        <end position="51"/>
    </location>
</feature>
<feature type="compositionally biased region" description="Basic and acidic residues" evidence="7">
    <location>
        <begin position="70"/>
        <end position="90"/>
    </location>
</feature>
<feature type="compositionally biased region" description="Basic and acidic residues" evidence="7">
    <location>
        <begin position="428"/>
        <end position="438"/>
    </location>
</feature>
<feature type="compositionally biased region" description="Basic and acidic residues" evidence="7">
    <location>
        <begin position="613"/>
        <end position="733"/>
    </location>
</feature>
<feature type="compositionally biased region" description="Polar residues" evidence="7">
    <location>
        <begin position="559"/>
        <end position="572"/>
    </location>
</feature>
<feature type="compositionally biased region" description="Low complexity" evidence="7">
    <location>
        <begin position="381"/>
        <end position="390"/>
    </location>
</feature>
<dbReference type="OrthoDB" id="79480at2759"/>
<evidence type="ECO:0000256" key="2">
    <source>
        <dbReference type="ARBA" id="ARBA00022705"/>
    </source>
</evidence>
<feature type="region of interest" description="Disordered" evidence="7">
    <location>
        <begin position="105"/>
        <end position="764"/>
    </location>
</feature>
<dbReference type="RefSeq" id="XP_011201895.3">
    <property type="nucleotide sequence ID" value="XM_011203593.4"/>
</dbReference>
<protein>
    <submittedName>
        <fullName evidence="11">Chromatin assembly factor 1 subunit A-B</fullName>
    </submittedName>
</protein>
<keyword evidence="5" id="KW-0234">DNA repair</keyword>
<keyword evidence="3" id="KW-0227">DNA damage</keyword>
<evidence type="ECO:0000313" key="10">
    <source>
        <dbReference type="Proteomes" id="UP001652620"/>
    </source>
</evidence>
<feature type="compositionally biased region" description="Low complexity" evidence="7">
    <location>
        <begin position="464"/>
        <end position="480"/>
    </location>
</feature>
<dbReference type="GO" id="GO:0006260">
    <property type="term" value="P:DNA replication"/>
    <property type="evidence" value="ECO:0007669"/>
    <property type="project" value="UniProtKB-KW"/>
</dbReference>
<feature type="compositionally biased region" description="Basic and acidic residues" evidence="7">
    <location>
        <begin position="1173"/>
        <end position="1195"/>
    </location>
</feature>
<reference evidence="11" key="1">
    <citation type="submission" date="2025-08" db="UniProtKB">
        <authorList>
            <consortium name="RefSeq"/>
        </authorList>
    </citation>
    <scope>IDENTIFICATION</scope>
    <source>
        <tissue evidence="11">Adult</tissue>
    </source>
</reference>
<feature type="compositionally biased region" description="Polar residues" evidence="7">
    <location>
        <begin position="357"/>
        <end position="372"/>
    </location>
</feature>
<feature type="compositionally biased region" description="Polar residues" evidence="7">
    <location>
        <begin position="1263"/>
        <end position="1286"/>
    </location>
</feature>
<comment type="subcellular location">
    <subcellularLocation>
        <location evidence="1">Nucleus</location>
    </subcellularLocation>
</comment>
<evidence type="ECO:0000259" key="9">
    <source>
        <dbReference type="Pfam" id="PF12253"/>
    </source>
</evidence>
<dbReference type="GO" id="GO:0006334">
    <property type="term" value="P:nucleosome assembly"/>
    <property type="evidence" value="ECO:0007669"/>
    <property type="project" value="TreeGrafter"/>
</dbReference>
<keyword evidence="6" id="KW-0539">Nucleus</keyword>
<feature type="compositionally biased region" description="Low complexity" evidence="7">
    <location>
        <begin position="149"/>
        <end position="159"/>
    </location>
</feature>
<dbReference type="Pfam" id="PF12253">
    <property type="entry name" value="CAF1A_dimeriz"/>
    <property type="match status" value="1"/>
</dbReference>
<evidence type="ECO:0000313" key="11">
    <source>
        <dbReference type="RefSeq" id="XP_011201895.3"/>
    </source>
</evidence>